<dbReference type="SUPFAM" id="SSF52047">
    <property type="entry name" value="RNI-like"/>
    <property type="match status" value="1"/>
</dbReference>
<dbReference type="Proteomes" id="UP000008820">
    <property type="component" value="Chromosome 2"/>
</dbReference>
<reference evidence="1" key="2">
    <citation type="submission" date="2020-05" db="UniProtKB">
        <authorList>
            <consortium name="EnsemblMetazoa"/>
        </authorList>
    </citation>
    <scope>IDENTIFICATION</scope>
    <source>
        <strain evidence="1">LVP_AGWG</strain>
    </source>
</reference>
<proteinExistence type="predicted"/>
<dbReference type="OrthoDB" id="1863935at2759"/>
<dbReference type="InterPro" id="IPR032675">
    <property type="entry name" value="LRR_dom_sf"/>
</dbReference>
<accession>A0A1S4FI94</accession>
<dbReference type="AlphaFoldDB" id="A0A1S4FI94"/>
<dbReference type="InterPro" id="IPR036047">
    <property type="entry name" value="F-box-like_dom_sf"/>
</dbReference>
<dbReference type="SMART" id="SM00256">
    <property type="entry name" value="FBOX"/>
    <property type="match status" value="1"/>
</dbReference>
<dbReference type="Pfam" id="PF12937">
    <property type="entry name" value="F-box-like"/>
    <property type="match status" value="1"/>
</dbReference>
<evidence type="ECO:0000313" key="1">
    <source>
        <dbReference type="EnsemblMetazoa" id="AAEL007975-PA"/>
    </source>
</evidence>
<dbReference type="EnsemblMetazoa" id="AAEL007975-RA">
    <property type="protein sequence ID" value="AAEL007975-PA"/>
    <property type="gene ID" value="AAEL007975"/>
</dbReference>
<evidence type="ECO:0000313" key="2">
    <source>
        <dbReference type="Proteomes" id="UP000008820"/>
    </source>
</evidence>
<name>A0A1S4FI94_AEDAE</name>
<dbReference type="InterPro" id="IPR001810">
    <property type="entry name" value="F-box_dom"/>
</dbReference>
<organism evidence="1 2">
    <name type="scientific">Aedes aegypti</name>
    <name type="common">Yellowfever mosquito</name>
    <name type="synonym">Culex aegypti</name>
    <dbReference type="NCBI Taxonomy" id="7159"/>
    <lineage>
        <taxon>Eukaryota</taxon>
        <taxon>Metazoa</taxon>
        <taxon>Ecdysozoa</taxon>
        <taxon>Arthropoda</taxon>
        <taxon>Hexapoda</taxon>
        <taxon>Insecta</taxon>
        <taxon>Pterygota</taxon>
        <taxon>Neoptera</taxon>
        <taxon>Endopterygota</taxon>
        <taxon>Diptera</taxon>
        <taxon>Nematocera</taxon>
        <taxon>Culicoidea</taxon>
        <taxon>Culicidae</taxon>
        <taxon>Culicinae</taxon>
        <taxon>Aedini</taxon>
        <taxon>Aedes</taxon>
        <taxon>Stegomyia</taxon>
    </lineage>
</organism>
<keyword evidence="2" id="KW-1185">Reference proteome</keyword>
<protein>
    <submittedName>
        <fullName evidence="1">F-box domain-containing protein</fullName>
    </submittedName>
</protein>
<sequence length="539" mass="62518">MSFDSLPLEIVQLIFDYLSFQDVLSASLVCQRWYNATEKAVNSKGWLAIHFDRHNDLTELAWNRRKHDSVLLTTIHSWDQLKPTMDVCREKITLRRLSINRSWIDYVCQFFQLYADWVDRLEEIHISLDHRFLRNDTCSGRSYVIQLPTAKRLHWSEIHIRRGNRTITIHGPRLRNVSISDSFASKLNLILSDCDALESLECTLYRKNFTELYKASYENMTTLILRIYYTVQDVKFLDYLPKLKWLTLLIEFEKDLLETLFAETTNAICRCTHLEGLQFIPMGDIAPASVDLVRLSESLPRLQQLELSNMYLSSTRMASIFQKLTILKLVNVNLKHENDILEISYPSLHTLSVDVLLLPRLSLHTSPKKVELFINVDSLSIADTVELYLNPFLKQFYPSIQDITLFKPDCCDTVVDYSCPQIGLERVTQLHLINMAISMKSLILIGNSKNLRHLTLSKCLIGVRGTDEWMLLEHLDAFELRQVQLDDRKQMQFPLARTSQEKLTGQLKCGSIVFNTDWDEDGPAVGSNVPRRNKMINPL</sequence>
<dbReference type="PROSITE" id="PS50181">
    <property type="entry name" value="FBOX"/>
    <property type="match status" value="1"/>
</dbReference>
<dbReference type="Gene3D" id="3.80.10.10">
    <property type="entry name" value="Ribonuclease Inhibitor"/>
    <property type="match status" value="1"/>
</dbReference>
<dbReference type="SUPFAM" id="SSF81383">
    <property type="entry name" value="F-box domain"/>
    <property type="match status" value="1"/>
</dbReference>
<reference evidence="1 2" key="1">
    <citation type="submission" date="2017-06" db="EMBL/GenBank/DDBJ databases">
        <title>Aedes aegypti genome working group (AGWG) sequencing and assembly.</title>
        <authorList>
            <consortium name="Aedes aegypti Genome Working Group (AGWG)"/>
            <person name="Matthews B.J."/>
        </authorList>
    </citation>
    <scope>NUCLEOTIDE SEQUENCE [LARGE SCALE GENOMIC DNA]</scope>
    <source>
        <strain evidence="1 2">LVP_AGWG</strain>
    </source>
</reference>
<dbReference type="InParanoid" id="A0A1S4FI94"/>
<dbReference type="Gene3D" id="1.20.1280.50">
    <property type="match status" value="1"/>
</dbReference>
<gene>
    <name evidence="1" type="primary">5569870</name>
</gene>
<dbReference type="VEuPathDB" id="VectorBase:AAEL007975"/>